<evidence type="ECO:0000313" key="4">
    <source>
        <dbReference type="Proteomes" id="UP000308744"/>
    </source>
</evidence>
<dbReference type="AlphaFoldDB" id="A0A4V5TMM4"/>
<accession>A0A4V5TMM4</accession>
<dbReference type="GO" id="GO:0008168">
    <property type="term" value="F:methyltransferase activity"/>
    <property type="evidence" value="ECO:0007669"/>
    <property type="project" value="UniProtKB-KW"/>
</dbReference>
<dbReference type="SUPFAM" id="SSF53335">
    <property type="entry name" value="S-adenosyl-L-methionine-dependent methyltransferases"/>
    <property type="match status" value="1"/>
</dbReference>
<keyword evidence="1 3" id="KW-0808">Transferase</keyword>
<name>A0A4V5TMM4_9BACI</name>
<dbReference type="Gene3D" id="3.40.50.150">
    <property type="entry name" value="Vaccinia Virus protein VP39"/>
    <property type="match status" value="1"/>
</dbReference>
<dbReference type="GO" id="GO:0032259">
    <property type="term" value="P:methylation"/>
    <property type="evidence" value="ECO:0007669"/>
    <property type="project" value="UniProtKB-KW"/>
</dbReference>
<dbReference type="Pfam" id="PF13649">
    <property type="entry name" value="Methyltransf_25"/>
    <property type="match status" value="1"/>
</dbReference>
<dbReference type="Proteomes" id="UP000308744">
    <property type="component" value="Unassembled WGS sequence"/>
</dbReference>
<reference evidence="3 4" key="1">
    <citation type="submission" date="2019-04" db="EMBL/GenBank/DDBJ databases">
        <title>Lysinibacillus genome sequencing.</title>
        <authorList>
            <person name="Dunlap C."/>
        </authorList>
    </citation>
    <scope>NUCLEOTIDE SEQUENCE [LARGE SCALE GENOMIC DNA]</scope>
    <source>
        <strain evidence="3 4">CCTCC AB 2010389</strain>
    </source>
</reference>
<dbReference type="InterPro" id="IPR041698">
    <property type="entry name" value="Methyltransf_25"/>
</dbReference>
<evidence type="ECO:0000313" key="3">
    <source>
        <dbReference type="EMBL" id="TKI72593.1"/>
    </source>
</evidence>
<dbReference type="Gene3D" id="2.20.25.110">
    <property type="entry name" value="S-adenosyl-L-methionine-dependent methyltransferases"/>
    <property type="match status" value="1"/>
</dbReference>
<dbReference type="InterPro" id="IPR029063">
    <property type="entry name" value="SAM-dependent_MTases_sf"/>
</dbReference>
<protein>
    <submittedName>
        <fullName evidence="3">Class I SAM-dependent methyltransferase</fullName>
    </submittedName>
</protein>
<evidence type="ECO:0000256" key="1">
    <source>
        <dbReference type="ARBA" id="ARBA00022679"/>
    </source>
</evidence>
<evidence type="ECO:0000259" key="2">
    <source>
        <dbReference type="Pfam" id="PF13649"/>
    </source>
</evidence>
<dbReference type="EMBL" id="SZPU01000003">
    <property type="protein sequence ID" value="TKI72593.1"/>
    <property type="molecule type" value="Genomic_DNA"/>
</dbReference>
<gene>
    <name evidence="3" type="ORF">FC756_01340</name>
</gene>
<dbReference type="PANTHER" id="PTHR43861">
    <property type="entry name" value="TRANS-ACONITATE 2-METHYLTRANSFERASE-RELATED"/>
    <property type="match status" value="1"/>
</dbReference>
<keyword evidence="4" id="KW-1185">Reference proteome</keyword>
<keyword evidence="3" id="KW-0489">Methyltransferase</keyword>
<organism evidence="3 4">
    <name type="scientific">Lysinibacillus mangiferihumi</name>
    <dbReference type="NCBI Taxonomy" id="1130819"/>
    <lineage>
        <taxon>Bacteria</taxon>
        <taxon>Bacillati</taxon>
        <taxon>Bacillota</taxon>
        <taxon>Bacilli</taxon>
        <taxon>Bacillales</taxon>
        <taxon>Bacillaceae</taxon>
        <taxon>Lysinibacillus</taxon>
    </lineage>
</organism>
<feature type="domain" description="Methyltransferase" evidence="2">
    <location>
        <begin position="74"/>
        <end position="168"/>
    </location>
</feature>
<proteinExistence type="predicted"/>
<comment type="caution">
    <text evidence="3">The sequence shown here is derived from an EMBL/GenBank/DDBJ whole genome shotgun (WGS) entry which is preliminary data.</text>
</comment>
<sequence length="282" mass="32000">MEGKEMKKLISIARHPEPFESGTQEVWLDEDVADYVLKAHFDETIPGGSRESTFIDETVDFITHLAPMEKFKKVIDLGCGPGLYSSKLAMKGYDVVGVDFNKTSIDYAINESVKHNLSIDYRIGDITTIEIENEFDLALLIYQIYCVFSPENRKKILCNVHRGLKPGGLVLFDVLSENNYDNLEENLMWSVSQEDNPMSDKEHLALYALIKYPNHVSLAKNVLVFESGEIVNYNYWNQHFSIDSLEKEVNEAGFTLEKVYADVNGGDYIADSDSFAVVLKKK</sequence>
<dbReference type="CDD" id="cd02440">
    <property type="entry name" value="AdoMet_MTases"/>
    <property type="match status" value="1"/>
</dbReference>